<dbReference type="InterPro" id="IPR013783">
    <property type="entry name" value="Ig-like_fold"/>
</dbReference>
<evidence type="ECO:0000313" key="1">
    <source>
        <dbReference type="EMBL" id="KAL1274091.1"/>
    </source>
</evidence>
<comment type="caution">
    <text evidence="1">The sequence shown here is derived from an EMBL/GenBank/DDBJ whole genome shotgun (WGS) entry which is preliminary data.</text>
</comment>
<accession>A0ABR3NAV2</accession>
<evidence type="ECO:0000313" key="2">
    <source>
        <dbReference type="Proteomes" id="UP001558613"/>
    </source>
</evidence>
<sequence>MDETFQKRISPSVKQEAWKRNPYTCVVQHKSLKKDIQKILTEDDIISHHTSWASLHTFVRFYRLDVMVVIVTRSMITTGNAGQGLSLP</sequence>
<proteinExistence type="predicted"/>
<gene>
    <name evidence="1" type="ORF">QQF64_026905</name>
</gene>
<dbReference type="EMBL" id="JAYMGO010000005">
    <property type="protein sequence ID" value="KAL1274091.1"/>
    <property type="molecule type" value="Genomic_DNA"/>
</dbReference>
<keyword evidence="2" id="KW-1185">Reference proteome</keyword>
<dbReference type="SUPFAM" id="SSF48726">
    <property type="entry name" value="Immunoglobulin"/>
    <property type="match status" value="1"/>
</dbReference>
<dbReference type="Proteomes" id="UP001558613">
    <property type="component" value="Unassembled WGS sequence"/>
</dbReference>
<reference evidence="1 2" key="1">
    <citation type="submission" date="2023-09" db="EMBL/GenBank/DDBJ databases">
        <authorList>
            <person name="Wang M."/>
        </authorList>
    </citation>
    <scope>NUCLEOTIDE SEQUENCE [LARGE SCALE GENOMIC DNA]</scope>
    <source>
        <strain evidence="1">GT-2023</strain>
        <tissue evidence="1">Liver</tissue>
    </source>
</reference>
<dbReference type="Gene3D" id="2.60.40.10">
    <property type="entry name" value="Immunoglobulins"/>
    <property type="match status" value="1"/>
</dbReference>
<organism evidence="1 2">
    <name type="scientific">Cirrhinus molitorella</name>
    <name type="common">mud carp</name>
    <dbReference type="NCBI Taxonomy" id="172907"/>
    <lineage>
        <taxon>Eukaryota</taxon>
        <taxon>Metazoa</taxon>
        <taxon>Chordata</taxon>
        <taxon>Craniata</taxon>
        <taxon>Vertebrata</taxon>
        <taxon>Euteleostomi</taxon>
        <taxon>Actinopterygii</taxon>
        <taxon>Neopterygii</taxon>
        <taxon>Teleostei</taxon>
        <taxon>Ostariophysi</taxon>
        <taxon>Cypriniformes</taxon>
        <taxon>Cyprinidae</taxon>
        <taxon>Labeoninae</taxon>
        <taxon>Labeonini</taxon>
        <taxon>Cirrhinus</taxon>
    </lineage>
</organism>
<protein>
    <submittedName>
        <fullName evidence="1">Uncharacterized protein</fullName>
    </submittedName>
</protein>
<dbReference type="InterPro" id="IPR036179">
    <property type="entry name" value="Ig-like_dom_sf"/>
</dbReference>
<name>A0ABR3NAV2_9TELE</name>